<keyword evidence="4" id="KW-1185">Reference proteome</keyword>
<dbReference type="Gene3D" id="3.40.50.1820">
    <property type="entry name" value="alpha/beta hydrolase"/>
    <property type="match status" value="1"/>
</dbReference>
<protein>
    <submittedName>
        <fullName evidence="3">Alpha/beta hydrolase</fullName>
    </submittedName>
</protein>
<feature type="transmembrane region" description="Helical" evidence="1">
    <location>
        <begin position="12"/>
        <end position="34"/>
    </location>
</feature>
<dbReference type="InterPro" id="IPR050266">
    <property type="entry name" value="AB_hydrolase_sf"/>
</dbReference>
<evidence type="ECO:0000256" key="1">
    <source>
        <dbReference type="SAM" id="Phobius"/>
    </source>
</evidence>
<dbReference type="PANTHER" id="PTHR43798:SF5">
    <property type="entry name" value="MONOACYLGLYCEROL LIPASE ABHD6"/>
    <property type="match status" value="1"/>
</dbReference>
<accession>A0ABY9RHZ7</accession>
<name>A0ABY9RHZ7_9BURK</name>
<dbReference type="EMBL" id="CP133720">
    <property type="protein sequence ID" value="WMW80841.1"/>
    <property type="molecule type" value="Genomic_DNA"/>
</dbReference>
<keyword evidence="1" id="KW-0812">Transmembrane</keyword>
<evidence type="ECO:0000259" key="2">
    <source>
        <dbReference type="Pfam" id="PF00561"/>
    </source>
</evidence>
<organism evidence="3 4">
    <name type="scientific">Undibacterium cyanobacteriorum</name>
    <dbReference type="NCBI Taxonomy" id="3073561"/>
    <lineage>
        <taxon>Bacteria</taxon>
        <taxon>Pseudomonadati</taxon>
        <taxon>Pseudomonadota</taxon>
        <taxon>Betaproteobacteria</taxon>
        <taxon>Burkholderiales</taxon>
        <taxon>Oxalobacteraceae</taxon>
        <taxon>Undibacterium</taxon>
    </lineage>
</organism>
<keyword evidence="1" id="KW-0472">Membrane</keyword>
<dbReference type="GO" id="GO:0016787">
    <property type="term" value="F:hydrolase activity"/>
    <property type="evidence" value="ECO:0007669"/>
    <property type="project" value="UniProtKB-KW"/>
</dbReference>
<keyword evidence="1" id="KW-1133">Transmembrane helix</keyword>
<proteinExistence type="predicted"/>
<dbReference type="InterPro" id="IPR029058">
    <property type="entry name" value="AB_hydrolase_fold"/>
</dbReference>
<gene>
    <name evidence="3" type="ORF">RF679_00835</name>
</gene>
<feature type="domain" description="AB hydrolase-1" evidence="2">
    <location>
        <begin position="56"/>
        <end position="167"/>
    </location>
</feature>
<dbReference type="Proteomes" id="UP001181355">
    <property type="component" value="Chromosome"/>
</dbReference>
<dbReference type="InterPro" id="IPR000073">
    <property type="entry name" value="AB_hydrolase_1"/>
</dbReference>
<sequence length="281" mass="31252">MTLLAIVQKRRVLMGVHVGLLTVLLGACASNNIYTTGHTAINESALAYSKMGNGGPTIVFQAGLGDTKDTWSPIASSLARGSQVFAYDRPGYGDSKESSSPRDPCTIATELRSALHQAGVRPPFLLVGHSLGGIYQYAFAQMYSDDVLGMVLIDPTHPRHWEQIQAQSPTITATMKTLRLVSFSATQRREFDEQTNCLERFDLKQGLKMPVKVLFRTEYQRLEQGQLEKIVKELQGDWKTITGSDQVLYIQGASHYVHRDQPQQVITIISDFRKEIAHQAK</sequence>
<dbReference type="Pfam" id="PF00561">
    <property type="entry name" value="Abhydrolase_1"/>
    <property type="match status" value="1"/>
</dbReference>
<dbReference type="PANTHER" id="PTHR43798">
    <property type="entry name" value="MONOACYLGLYCEROL LIPASE"/>
    <property type="match status" value="1"/>
</dbReference>
<dbReference type="SUPFAM" id="SSF53474">
    <property type="entry name" value="alpha/beta-Hydrolases"/>
    <property type="match status" value="1"/>
</dbReference>
<evidence type="ECO:0000313" key="4">
    <source>
        <dbReference type="Proteomes" id="UP001181355"/>
    </source>
</evidence>
<evidence type="ECO:0000313" key="3">
    <source>
        <dbReference type="EMBL" id="WMW80841.1"/>
    </source>
</evidence>
<keyword evidence="3" id="KW-0378">Hydrolase</keyword>
<reference evidence="3" key="1">
    <citation type="submission" date="2023-09" db="EMBL/GenBank/DDBJ databases">
        <title>Undibacterium sp. 20NA77.5 isolated from freshwater.</title>
        <authorList>
            <person name="Le V."/>
            <person name="Ko S.-R."/>
            <person name="Ahn C.-Y."/>
            <person name="Oh H.-M."/>
        </authorList>
    </citation>
    <scope>NUCLEOTIDE SEQUENCE</scope>
    <source>
        <strain evidence="3">20NA77.5</strain>
    </source>
</reference>
<dbReference type="RefSeq" id="WP_309482332.1">
    <property type="nucleotide sequence ID" value="NZ_CP133720.1"/>
</dbReference>